<sequence>MSGKIKRISNSLKGSLAYVNCQLQLELEIYQFHGTDHYFE</sequence>
<organism evidence="1 2">
    <name type="scientific">Bacillus cereus</name>
    <dbReference type="NCBI Taxonomy" id="1396"/>
    <lineage>
        <taxon>Bacteria</taxon>
        <taxon>Bacillati</taxon>
        <taxon>Bacillota</taxon>
        <taxon>Bacilli</taxon>
        <taxon>Bacillales</taxon>
        <taxon>Bacillaceae</taxon>
        <taxon>Bacillus</taxon>
        <taxon>Bacillus cereus group</taxon>
    </lineage>
</organism>
<dbReference type="AlphaFoldDB" id="A0A0G8EPJ9"/>
<protein>
    <submittedName>
        <fullName evidence="1">Uncharacterized protein</fullName>
    </submittedName>
</protein>
<comment type="caution">
    <text evidence="1">The sequence shown here is derived from an EMBL/GenBank/DDBJ whole genome shotgun (WGS) entry which is preliminary data.</text>
</comment>
<name>A0A0G8EPJ9_BACCE</name>
<dbReference type="Proteomes" id="UP000035214">
    <property type="component" value="Unassembled WGS sequence"/>
</dbReference>
<accession>A0A0G8EPJ9</accession>
<evidence type="ECO:0000313" key="2">
    <source>
        <dbReference type="Proteomes" id="UP000035214"/>
    </source>
</evidence>
<proteinExistence type="predicted"/>
<dbReference type="RefSeq" id="WP_265183463.1">
    <property type="nucleotide sequence ID" value="NZ_LCYI01000044.1"/>
</dbReference>
<evidence type="ECO:0000313" key="1">
    <source>
        <dbReference type="EMBL" id="KLA26181.1"/>
    </source>
</evidence>
<gene>
    <name evidence="1" type="ORF">B4077_6071</name>
</gene>
<dbReference type="EMBL" id="LCYI01000044">
    <property type="protein sequence ID" value="KLA26181.1"/>
    <property type="molecule type" value="Genomic_DNA"/>
</dbReference>
<reference evidence="1 2" key="1">
    <citation type="submission" date="2015-04" db="EMBL/GenBank/DDBJ databases">
        <title>Draft Genome Sequences of Eight Spore-Forming Food Isolates of Bacillus cereus Genome sequencing.</title>
        <authorList>
            <person name="Krawcyk A.O."/>
            <person name="de Jong A."/>
            <person name="Eijlander R.T."/>
            <person name="Berendsen E.M."/>
            <person name="Holsappel S."/>
            <person name="Wells-Bennik M."/>
            <person name="Kuipers O.P."/>
        </authorList>
    </citation>
    <scope>NUCLEOTIDE SEQUENCE [LARGE SCALE GENOMIC DNA]</scope>
    <source>
        <strain evidence="1 2">B4077</strain>
    </source>
</reference>
<dbReference type="PATRIC" id="fig|1396.428.peg.6249"/>